<proteinExistence type="predicted"/>
<dbReference type="InterPro" id="IPR000182">
    <property type="entry name" value="GNAT_dom"/>
</dbReference>
<dbReference type="PANTHER" id="PTHR21015">
    <property type="entry name" value="UDP-N-ACETYLGLUCOSAMINE--N-ACETYLMURAMYL-(PENTAPEPTIDE) PYROPHOSPHORYL-UNDECAPRENOL N-ACETYLGLUCOSAMINE TRANSFERASE 1"/>
    <property type="match status" value="1"/>
</dbReference>
<gene>
    <name evidence="2" type="primary">pseG</name>
    <name evidence="2" type="ORF">KSS89_09290</name>
</gene>
<sequence>MRVLIRADASPAIGSGHVARCLTLARALRAQGANVAFACRRLPGHRLADLQAEGFQVFELPAVYAGEQPGAGIEAALPWQADIAALATVLGEQSCFDWVLVDHYGLDHQWQRAARQWAPRIAAIDDLANRRHAVDLLLDQNFSGTAEAYAGLHDDTCRTLFGPRFALLREAFQRPARVILPRARRVLVNFGGFDAARQTHKAMLALAQLPELDVDFVAGNENPDWQAMQMLAVTRPNWRLHGYVADFAGLLGAADLCLGAGGGTSWERAALGVPSVCVSVAANQEANARLLAEAGAHLYLGRCEEVSVEQLRQALGLLVENPGLRHCLAERGRELVDGLGVQRVAAALFCAVLRWRPASFADARLLFEGRNAEAVRRWSRQSEPTGWQEHVQWLTGALGDPERLLLIAELLDGPVGMLRYDRQGEVAEVSIYLFAGRFGQGWGRALLEQGEGHLMRHWPEVKRLRAQVLAQNQVSLALFRGAGYEQGACEFTRVLKESLDD</sequence>
<dbReference type="Proteomes" id="UP000693952">
    <property type="component" value="Chromosome"/>
</dbReference>
<dbReference type="EMBL" id="CP077074">
    <property type="protein sequence ID" value="QXH42394.1"/>
    <property type="molecule type" value="Genomic_DNA"/>
</dbReference>
<dbReference type="Gene3D" id="3.40.50.2000">
    <property type="entry name" value="Glycogen Phosphorylase B"/>
    <property type="match status" value="1"/>
</dbReference>
<dbReference type="InterPro" id="IPR010610">
    <property type="entry name" value="EryCIII-like_C"/>
</dbReference>
<evidence type="ECO:0000313" key="3">
    <source>
        <dbReference type="Proteomes" id="UP000693952"/>
    </source>
</evidence>
<name>A0ABX8MT01_9PSED</name>
<reference evidence="2" key="1">
    <citation type="submission" date="2021-06" db="EMBL/GenBank/DDBJ databases">
        <title>Updating the genus Pseudomonas: Description of 43 new species and partition of the Pseudomonas putida group.</title>
        <authorList>
            <person name="Girard L."/>
            <person name="Lood C."/>
            <person name="Vandamme P."/>
            <person name="Rokni-Zadeh H."/>
            <person name="van Noort V."/>
            <person name="Hofte M."/>
            <person name="Lavigne R."/>
            <person name="De Mot R."/>
        </authorList>
    </citation>
    <scope>NUCLEOTIDE SEQUENCE</scope>
    <source>
        <strain evidence="2">CMR12a</strain>
    </source>
</reference>
<dbReference type="InterPro" id="IPR016181">
    <property type="entry name" value="Acyl_CoA_acyltransferase"/>
</dbReference>
<feature type="domain" description="N-acetyltransferase" evidence="1">
    <location>
        <begin position="361"/>
        <end position="501"/>
    </location>
</feature>
<dbReference type="Gene3D" id="3.40.50.11190">
    <property type="match status" value="1"/>
</dbReference>
<dbReference type="SUPFAM" id="SSF53756">
    <property type="entry name" value="UDP-Glycosyltransferase/glycogen phosphorylase"/>
    <property type="match status" value="1"/>
</dbReference>
<dbReference type="SUPFAM" id="SSF55729">
    <property type="entry name" value="Acyl-CoA N-acyltransferases (Nat)"/>
    <property type="match status" value="1"/>
</dbReference>
<protein>
    <submittedName>
        <fullName evidence="2">UDP-2,4-diacetamido-2,4, 6-trideoxy-beta-L-altropyranose hydrolase</fullName>
        <ecNumber evidence="2">3.6.1.57</ecNumber>
    </submittedName>
</protein>
<dbReference type="NCBIfam" id="TIGR03590">
    <property type="entry name" value="PseG"/>
    <property type="match status" value="1"/>
</dbReference>
<dbReference type="InterPro" id="IPR020023">
    <property type="entry name" value="PseG"/>
</dbReference>
<keyword evidence="3" id="KW-1185">Reference proteome</keyword>
<keyword evidence="2" id="KW-0378">Hydrolase</keyword>
<dbReference type="Pfam" id="PF00583">
    <property type="entry name" value="Acetyltransf_1"/>
    <property type="match status" value="1"/>
</dbReference>
<organism evidence="2 3">
    <name type="scientific">Pseudomonas sessilinigenes</name>
    <dbReference type="NCBI Taxonomy" id="658629"/>
    <lineage>
        <taxon>Bacteria</taxon>
        <taxon>Pseudomonadati</taxon>
        <taxon>Pseudomonadota</taxon>
        <taxon>Gammaproteobacteria</taxon>
        <taxon>Pseudomonadales</taxon>
        <taxon>Pseudomonadaceae</taxon>
        <taxon>Pseudomonas</taxon>
    </lineage>
</organism>
<dbReference type="PANTHER" id="PTHR21015:SF22">
    <property type="entry name" value="GLYCOSYLTRANSFERASE"/>
    <property type="match status" value="1"/>
</dbReference>
<accession>A0ABX8MT01</accession>
<dbReference type="Gene3D" id="3.40.630.30">
    <property type="match status" value="1"/>
</dbReference>
<dbReference type="RefSeq" id="WP_124346108.1">
    <property type="nucleotide sequence ID" value="NZ_CP027706.1"/>
</dbReference>
<dbReference type="GO" id="GO:0016787">
    <property type="term" value="F:hydrolase activity"/>
    <property type="evidence" value="ECO:0007669"/>
    <property type="project" value="UniProtKB-KW"/>
</dbReference>
<dbReference type="PROSITE" id="PS51186">
    <property type="entry name" value="GNAT"/>
    <property type="match status" value="1"/>
</dbReference>
<evidence type="ECO:0000313" key="2">
    <source>
        <dbReference type="EMBL" id="QXH42394.1"/>
    </source>
</evidence>
<evidence type="ECO:0000259" key="1">
    <source>
        <dbReference type="PROSITE" id="PS51186"/>
    </source>
</evidence>
<dbReference type="EC" id="3.6.1.57" evidence="2"/>
<dbReference type="Pfam" id="PF06722">
    <property type="entry name" value="EryCIII-like_C"/>
    <property type="match status" value="1"/>
</dbReference>